<reference evidence="1" key="1">
    <citation type="journal article" date="2020" name="Phytopathology">
        <title>Genome Sequence Resources of Colletotrichum truncatum, C. plurivorum, C. musicola, and C. sojae: Four Species Pathogenic to Soybean (Glycine max).</title>
        <authorList>
            <person name="Rogerio F."/>
            <person name="Boufleur T.R."/>
            <person name="Ciampi-Guillardi M."/>
            <person name="Sukno S.A."/>
            <person name="Thon M.R."/>
            <person name="Massola Junior N.S."/>
            <person name="Baroncelli R."/>
        </authorList>
    </citation>
    <scope>NUCLEOTIDE SEQUENCE</scope>
    <source>
        <strain evidence="1">LFN0074</strain>
    </source>
</reference>
<dbReference type="AlphaFoldDB" id="A0A8H6NWW5"/>
<gene>
    <name evidence="1" type="ORF">CMUS01_01511</name>
</gene>
<evidence type="ECO:0000313" key="1">
    <source>
        <dbReference type="EMBL" id="KAF6844012.1"/>
    </source>
</evidence>
<proteinExistence type="predicted"/>
<protein>
    <submittedName>
        <fullName evidence="1">Uncharacterized protein</fullName>
    </submittedName>
</protein>
<sequence length="79" mass="8676">MGAPKSPEKAARRRNWAAVPCLALARIRGRLHRLGGVKGRAGGGTDSARHVGFDVLLLPLHFDRRTDRETETDEITGEM</sequence>
<organism evidence="1 2">
    <name type="scientific">Colletotrichum musicola</name>
    <dbReference type="NCBI Taxonomy" id="2175873"/>
    <lineage>
        <taxon>Eukaryota</taxon>
        <taxon>Fungi</taxon>
        <taxon>Dikarya</taxon>
        <taxon>Ascomycota</taxon>
        <taxon>Pezizomycotina</taxon>
        <taxon>Sordariomycetes</taxon>
        <taxon>Hypocreomycetidae</taxon>
        <taxon>Glomerellales</taxon>
        <taxon>Glomerellaceae</taxon>
        <taxon>Colletotrichum</taxon>
        <taxon>Colletotrichum orchidearum species complex</taxon>
    </lineage>
</organism>
<accession>A0A8H6NWW5</accession>
<keyword evidence="2" id="KW-1185">Reference proteome</keyword>
<dbReference type="Proteomes" id="UP000639643">
    <property type="component" value="Unassembled WGS sequence"/>
</dbReference>
<name>A0A8H6NWW5_9PEZI</name>
<evidence type="ECO:0000313" key="2">
    <source>
        <dbReference type="Proteomes" id="UP000639643"/>
    </source>
</evidence>
<comment type="caution">
    <text evidence="1">The sequence shown here is derived from an EMBL/GenBank/DDBJ whole genome shotgun (WGS) entry which is preliminary data.</text>
</comment>
<dbReference type="EMBL" id="WIGM01000026">
    <property type="protein sequence ID" value="KAF6844012.1"/>
    <property type="molecule type" value="Genomic_DNA"/>
</dbReference>